<keyword evidence="3" id="KW-1185">Reference proteome</keyword>
<gene>
    <name evidence="2" type="ORF">B0T24DRAFT_302106</name>
</gene>
<evidence type="ECO:0000313" key="3">
    <source>
        <dbReference type="Proteomes" id="UP001287356"/>
    </source>
</evidence>
<feature type="region of interest" description="Disordered" evidence="1">
    <location>
        <begin position="71"/>
        <end position="226"/>
    </location>
</feature>
<feature type="compositionally biased region" description="Low complexity" evidence="1">
    <location>
        <begin position="186"/>
        <end position="202"/>
    </location>
</feature>
<reference evidence="2" key="1">
    <citation type="journal article" date="2023" name="Mol. Phylogenet. Evol.">
        <title>Genome-scale phylogeny and comparative genomics of the fungal order Sordariales.</title>
        <authorList>
            <person name="Hensen N."/>
            <person name="Bonometti L."/>
            <person name="Westerberg I."/>
            <person name="Brannstrom I.O."/>
            <person name="Guillou S."/>
            <person name="Cros-Aarteil S."/>
            <person name="Calhoun S."/>
            <person name="Haridas S."/>
            <person name="Kuo A."/>
            <person name="Mondo S."/>
            <person name="Pangilinan J."/>
            <person name="Riley R."/>
            <person name="LaButti K."/>
            <person name="Andreopoulos B."/>
            <person name="Lipzen A."/>
            <person name="Chen C."/>
            <person name="Yan M."/>
            <person name="Daum C."/>
            <person name="Ng V."/>
            <person name="Clum A."/>
            <person name="Steindorff A."/>
            <person name="Ohm R.A."/>
            <person name="Martin F."/>
            <person name="Silar P."/>
            <person name="Natvig D.O."/>
            <person name="Lalanne C."/>
            <person name="Gautier V."/>
            <person name="Ament-Velasquez S.L."/>
            <person name="Kruys A."/>
            <person name="Hutchinson M.I."/>
            <person name="Powell A.J."/>
            <person name="Barry K."/>
            <person name="Miller A.N."/>
            <person name="Grigoriev I.V."/>
            <person name="Debuchy R."/>
            <person name="Gladieux P."/>
            <person name="Hiltunen Thoren M."/>
            <person name="Johannesson H."/>
        </authorList>
    </citation>
    <scope>NUCLEOTIDE SEQUENCE</scope>
    <source>
        <strain evidence="2">CBS 958.72</strain>
    </source>
</reference>
<evidence type="ECO:0000313" key="2">
    <source>
        <dbReference type="EMBL" id="KAK3370877.1"/>
    </source>
</evidence>
<dbReference type="Gene3D" id="1.20.5.170">
    <property type="match status" value="1"/>
</dbReference>
<comment type="caution">
    <text evidence="2">The sequence shown here is derived from an EMBL/GenBank/DDBJ whole genome shotgun (WGS) entry which is preliminary data.</text>
</comment>
<dbReference type="EMBL" id="JAULSN010000005">
    <property type="protein sequence ID" value="KAK3370877.1"/>
    <property type="molecule type" value="Genomic_DNA"/>
</dbReference>
<proteinExistence type="predicted"/>
<dbReference type="Proteomes" id="UP001287356">
    <property type="component" value="Unassembled WGS sequence"/>
</dbReference>
<sequence length="241" mass="26279">MNMTDEELDRDWKPSGRRPQSTIARSFSQELVDIFRIENSVADLDEQVNKRKQQINTQTSELEQLEARIREMEKRLKTQVPTGAENQNGRPSGSPRTQRPSLADAFDDPNAPPAPPVKDHPASPRGQQGQQQNQKYSGRPLATRQNQQAAPGALPPTPVGSEGECELVTRPRVPRSPTQSQSRLGASPSAGTAITTSSSSTARVKRADRDDSASTKSMSESLSFADYVMVAGPDGDLEQDA</sequence>
<evidence type="ECO:0000256" key="1">
    <source>
        <dbReference type="SAM" id="MobiDB-lite"/>
    </source>
</evidence>
<feature type="compositionally biased region" description="Low complexity" evidence="1">
    <location>
        <begin position="123"/>
        <end position="134"/>
    </location>
</feature>
<feature type="compositionally biased region" description="Polar residues" evidence="1">
    <location>
        <begin position="79"/>
        <end position="100"/>
    </location>
</feature>
<protein>
    <submittedName>
        <fullName evidence="2">Uncharacterized protein</fullName>
    </submittedName>
</protein>
<reference evidence="2" key="2">
    <citation type="submission" date="2023-06" db="EMBL/GenBank/DDBJ databases">
        <authorList>
            <consortium name="Lawrence Berkeley National Laboratory"/>
            <person name="Haridas S."/>
            <person name="Hensen N."/>
            <person name="Bonometti L."/>
            <person name="Westerberg I."/>
            <person name="Brannstrom I.O."/>
            <person name="Guillou S."/>
            <person name="Cros-Aarteil S."/>
            <person name="Calhoun S."/>
            <person name="Kuo A."/>
            <person name="Mondo S."/>
            <person name="Pangilinan J."/>
            <person name="Riley R."/>
            <person name="Labutti K."/>
            <person name="Andreopoulos B."/>
            <person name="Lipzen A."/>
            <person name="Chen C."/>
            <person name="Yanf M."/>
            <person name="Daum C."/>
            <person name="Ng V."/>
            <person name="Clum A."/>
            <person name="Steindorff A."/>
            <person name="Ohm R."/>
            <person name="Martin F."/>
            <person name="Silar P."/>
            <person name="Natvig D."/>
            <person name="Lalanne C."/>
            <person name="Gautier V."/>
            <person name="Ament-Velasquez S.L."/>
            <person name="Kruys A."/>
            <person name="Hutchinson M.I."/>
            <person name="Powell A.J."/>
            <person name="Barry K."/>
            <person name="Miller A.N."/>
            <person name="Grigoriev I.V."/>
            <person name="Debuchy R."/>
            <person name="Gladieux P."/>
            <person name="Thoren M.H."/>
            <person name="Johannesson H."/>
        </authorList>
    </citation>
    <scope>NUCLEOTIDE SEQUENCE</scope>
    <source>
        <strain evidence="2">CBS 958.72</strain>
    </source>
</reference>
<feature type="region of interest" description="Disordered" evidence="1">
    <location>
        <begin position="1"/>
        <end position="24"/>
    </location>
</feature>
<dbReference type="AlphaFoldDB" id="A0AAE0K7A3"/>
<name>A0AAE0K7A3_9PEZI</name>
<organism evidence="2 3">
    <name type="scientific">Lasiosphaeria ovina</name>
    <dbReference type="NCBI Taxonomy" id="92902"/>
    <lineage>
        <taxon>Eukaryota</taxon>
        <taxon>Fungi</taxon>
        <taxon>Dikarya</taxon>
        <taxon>Ascomycota</taxon>
        <taxon>Pezizomycotina</taxon>
        <taxon>Sordariomycetes</taxon>
        <taxon>Sordariomycetidae</taxon>
        <taxon>Sordariales</taxon>
        <taxon>Lasiosphaeriaceae</taxon>
        <taxon>Lasiosphaeria</taxon>
    </lineage>
</organism>
<accession>A0AAE0K7A3</accession>